<dbReference type="AlphaFoldDB" id="I5B0B1"/>
<dbReference type="OrthoDB" id="7062973at2"/>
<gene>
    <name evidence="1" type="ORF">DespoDRAFT_00947</name>
</gene>
<reference evidence="1 2" key="2">
    <citation type="submission" date="2012-02" db="EMBL/GenBank/DDBJ databases">
        <title>Improved High-Quality Draft sequence of Desulfobacter postgatei 2ac9.</title>
        <authorList>
            <consortium name="US DOE Joint Genome Institute"/>
            <person name="Lucas S."/>
            <person name="Han J."/>
            <person name="Lapidus A."/>
            <person name="Cheng J.-F."/>
            <person name="Goodwin L."/>
            <person name="Pitluck S."/>
            <person name="Peters L."/>
            <person name="Ovchinnikova G."/>
            <person name="Held B."/>
            <person name="Detter J.C."/>
            <person name="Han C."/>
            <person name="Tapia R."/>
            <person name="Land M."/>
            <person name="Hauser L."/>
            <person name="Kyrpides N."/>
            <person name="Ivanova N."/>
            <person name="Pagani I."/>
            <person name="Orellana R."/>
            <person name="Lovley D."/>
            <person name="Woyke T."/>
        </authorList>
    </citation>
    <scope>NUCLEOTIDE SEQUENCE [LARGE SCALE GENOMIC DNA]</scope>
    <source>
        <strain evidence="1 2">2ac9</strain>
    </source>
</reference>
<organism evidence="1 2">
    <name type="scientific">Desulfobacter postgatei 2ac9</name>
    <dbReference type="NCBI Taxonomy" id="879212"/>
    <lineage>
        <taxon>Bacteria</taxon>
        <taxon>Pseudomonadati</taxon>
        <taxon>Thermodesulfobacteriota</taxon>
        <taxon>Desulfobacteria</taxon>
        <taxon>Desulfobacterales</taxon>
        <taxon>Desulfobacteraceae</taxon>
        <taxon>Desulfobacter</taxon>
    </lineage>
</organism>
<reference evidence="1 2" key="1">
    <citation type="submission" date="2011-09" db="EMBL/GenBank/DDBJ databases">
        <authorList>
            <consortium name="US DOE Joint Genome Institute (JGI-PGF)"/>
            <person name="Lucas S."/>
            <person name="Han J."/>
            <person name="Lapidus A."/>
            <person name="Cheng J.-F."/>
            <person name="Goodwin L."/>
            <person name="Pitluck S."/>
            <person name="Peters L."/>
            <person name="Land M.L."/>
            <person name="Hauser L."/>
            <person name="Orellana R."/>
            <person name="Lovley D."/>
            <person name="Woyke T.J."/>
        </authorList>
    </citation>
    <scope>NUCLEOTIDE SEQUENCE [LARGE SCALE GENOMIC DNA]</scope>
    <source>
        <strain evidence="1 2">2ac9</strain>
    </source>
</reference>
<dbReference type="HOGENOM" id="CLU_163902_0_0_7"/>
<protein>
    <recommendedName>
        <fullName evidence="3">Antitoxin to toxin RNase LS or RnlA</fullName>
    </recommendedName>
</protein>
<dbReference type="eggNOG" id="ENOG5033MJX">
    <property type="taxonomic scope" value="Bacteria"/>
</dbReference>
<dbReference type="STRING" id="879212.DespoDRAFT_00947"/>
<dbReference type="Pfam" id="PF15933">
    <property type="entry name" value="RnlB_antitoxin"/>
    <property type="match status" value="1"/>
</dbReference>
<dbReference type="Proteomes" id="UP000005778">
    <property type="component" value="Chromosome"/>
</dbReference>
<dbReference type="RefSeq" id="WP_004071775.1">
    <property type="nucleotide sequence ID" value="NZ_CM001488.1"/>
</dbReference>
<sequence length="122" mass="14551">MKNKRFDIKRTNADRYSYIVLSTSYMSPIEWVEELEACLMKEEYVGNILLDLLLSNGYDRDRFYEIFFDGKKLNFQTLLNVTKVSEELKQVSGEYYSRNSEILDNSVLTKPQRFLIKKKRLL</sequence>
<evidence type="ECO:0008006" key="3">
    <source>
        <dbReference type="Google" id="ProtNLM"/>
    </source>
</evidence>
<proteinExistence type="predicted"/>
<keyword evidence="2" id="KW-1185">Reference proteome</keyword>
<dbReference type="InterPro" id="IPR031834">
    <property type="entry name" value="RnlB/LsoB_antitoxin"/>
</dbReference>
<name>I5B0B1_9BACT</name>
<dbReference type="EMBL" id="CM001488">
    <property type="protein sequence ID" value="EIM62924.1"/>
    <property type="molecule type" value="Genomic_DNA"/>
</dbReference>
<evidence type="ECO:0000313" key="1">
    <source>
        <dbReference type="EMBL" id="EIM62924.1"/>
    </source>
</evidence>
<evidence type="ECO:0000313" key="2">
    <source>
        <dbReference type="Proteomes" id="UP000005778"/>
    </source>
</evidence>
<accession>I5B0B1</accession>